<reference evidence="1" key="1">
    <citation type="journal article" date="2017" name="Science">
        <title>Giant viruses with an expanded complement of translation system components.</title>
        <authorList>
            <person name="Schulz F."/>
            <person name="Yutin N."/>
            <person name="Ivanova N.N."/>
            <person name="Ortega D.R."/>
            <person name="Lee T.K."/>
            <person name="Vierheilig J."/>
            <person name="Daims H."/>
            <person name="Horn M."/>
            <person name="Wagner M."/>
            <person name="Jensen G.J."/>
            <person name="Kyrpides N.C."/>
            <person name="Koonin E.V."/>
            <person name="Woyke T."/>
        </authorList>
    </citation>
    <scope>NUCLEOTIDE SEQUENCE</scope>
    <source>
        <strain evidence="1">ILV1</strain>
    </source>
</reference>
<organism evidence="1">
    <name type="scientific">Indivirus ILV1</name>
    <dbReference type="NCBI Taxonomy" id="1977633"/>
    <lineage>
        <taxon>Viruses</taxon>
        <taxon>Varidnaviria</taxon>
        <taxon>Bamfordvirae</taxon>
        <taxon>Nucleocytoviricota</taxon>
        <taxon>Megaviricetes</taxon>
        <taxon>Imitervirales</taxon>
        <taxon>Mimiviridae</taxon>
        <taxon>Klosneuvirinae</taxon>
        <taxon>Indivirus</taxon>
    </lineage>
</organism>
<evidence type="ECO:0000313" key="1">
    <source>
        <dbReference type="EMBL" id="ARF09566.1"/>
    </source>
</evidence>
<gene>
    <name evidence="1" type="ORF">Indivirus_1_189</name>
</gene>
<accession>A0A1V0SCX7</accession>
<dbReference type="EMBL" id="KY684085">
    <property type="protein sequence ID" value="ARF09566.1"/>
    <property type="molecule type" value="Genomic_DNA"/>
</dbReference>
<proteinExistence type="predicted"/>
<protein>
    <submittedName>
        <fullName evidence="1">Uncharacterized protein</fullName>
    </submittedName>
</protein>
<sequence length="245" mass="28684">MNSFATFNQFDKRFNDFSKFGQDRTACPLFGILTCFNFMNTGNISQKQHEENIYSAVTNYMVNNIPKYMSFDELLLYSTEDLSQLFVGATTPELITSGALSYEHIFKFGSNQRYCIVFLKNRNYISILCDNQETYAVRDCHENVQRTFNNFQSLREYLDKTYQFEQMTIVDGVMIPEYSNIEYIVIDSPFSLKNIDSQLFDHSIEEDKTYKIENIPETPIFDTSFDYQLALSLNESQGEDYVNFI</sequence>
<name>A0A1V0SCX7_9VIRU</name>